<accession>A0A7J6SYE4</accession>
<proteinExistence type="predicted"/>
<dbReference type="InterPro" id="IPR050135">
    <property type="entry name" value="dGTPase-like"/>
</dbReference>
<dbReference type="EMBL" id="JABANM010011393">
    <property type="protein sequence ID" value="KAF4737781.1"/>
    <property type="molecule type" value="Genomic_DNA"/>
</dbReference>
<dbReference type="GO" id="GO:0006203">
    <property type="term" value="P:dGTP catabolic process"/>
    <property type="evidence" value="ECO:0007669"/>
    <property type="project" value="TreeGrafter"/>
</dbReference>
<organism evidence="1 2">
    <name type="scientific">Perkinsus olseni</name>
    <name type="common">Perkinsus atlanticus</name>
    <dbReference type="NCBI Taxonomy" id="32597"/>
    <lineage>
        <taxon>Eukaryota</taxon>
        <taxon>Sar</taxon>
        <taxon>Alveolata</taxon>
        <taxon>Perkinsozoa</taxon>
        <taxon>Perkinsea</taxon>
        <taxon>Perkinsida</taxon>
        <taxon>Perkinsidae</taxon>
        <taxon>Perkinsus</taxon>
    </lineage>
</organism>
<protein>
    <submittedName>
        <fullName evidence="1">SAM domain and HD</fullName>
    </submittedName>
</protein>
<evidence type="ECO:0000313" key="2">
    <source>
        <dbReference type="Proteomes" id="UP000574390"/>
    </source>
</evidence>
<dbReference type="AlphaFoldDB" id="A0A7J6SYE4"/>
<dbReference type="PANTHER" id="PTHR11373:SF4">
    <property type="entry name" value="DEOXYNUCLEOSIDE TRIPHOSPHATE TRIPHOSPHOHYDROLASE SAMHD1"/>
    <property type="match status" value="1"/>
</dbReference>
<evidence type="ECO:0000313" key="1">
    <source>
        <dbReference type="EMBL" id="KAF4737781.1"/>
    </source>
</evidence>
<feature type="non-terminal residue" evidence="1">
    <location>
        <position position="164"/>
    </location>
</feature>
<gene>
    <name evidence="1" type="primary">SAMHD1_1</name>
    <name evidence="1" type="ORF">FOZ62_004930</name>
</gene>
<dbReference type="SUPFAM" id="SSF109604">
    <property type="entry name" value="HD-domain/PDEase-like"/>
    <property type="match status" value="1"/>
</dbReference>
<name>A0A7J6SYE4_PEROL</name>
<dbReference type="PANTHER" id="PTHR11373">
    <property type="entry name" value="DEOXYNUCLEOSIDE TRIPHOSPHATE TRIPHOSPHOHYDROLASE"/>
    <property type="match status" value="1"/>
</dbReference>
<dbReference type="GO" id="GO:0005634">
    <property type="term" value="C:nucleus"/>
    <property type="evidence" value="ECO:0007669"/>
    <property type="project" value="TreeGrafter"/>
</dbReference>
<dbReference type="Gene3D" id="1.10.3210.10">
    <property type="entry name" value="Hypothetical protein af1432"/>
    <property type="match status" value="1"/>
</dbReference>
<dbReference type="GO" id="GO:0008832">
    <property type="term" value="F:dGTPase activity"/>
    <property type="evidence" value="ECO:0007669"/>
    <property type="project" value="TreeGrafter"/>
</dbReference>
<sequence length="164" mass="18352">MSSHNENDVDVINEATPASTVAVTDDLHQRKLIQVDFQGKTERFSFKSTTQLLTQLKYSFSLENARAIELRDVTVDAVVPLGELEDGGHYTLKVVGLKLAFQEGFSTQCPVHRLITLPDICRYIIDTPYFQRLRNETQLGAAGYVFMGATHTRFEHSIGAAYLA</sequence>
<dbReference type="Proteomes" id="UP000574390">
    <property type="component" value="Unassembled WGS sequence"/>
</dbReference>
<reference evidence="1 2" key="1">
    <citation type="submission" date="2020-04" db="EMBL/GenBank/DDBJ databases">
        <title>Perkinsus olseni comparative genomics.</title>
        <authorList>
            <person name="Bogema D.R."/>
        </authorList>
    </citation>
    <scope>NUCLEOTIDE SEQUENCE [LARGE SCALE GENOMIC DNA]</scope>
    <source>
        <strain evidence="1">ATCC PRA-205</strain>
    </source>
</reference>
<comment type="caution">
    <text evidence="1">The sequence shown here is derived from an EMBL/GenBank/DDBJ whole genome shotgun (WGS) entry which is preliminary data.</text>
</comment>